<dbReference type="InterPro" id="IPR042245">
    <property type="entry name" value="Tgt2/MlaC_sf"/>
</dbReference>
<evidence type="ECO:0000313" key="2">
    <source>
        <dbReference type="Proteomes" id="UP000182264"/>
    </source>
</evidence>
<dbReference type="PANTHER" id="PTHR36573:SF1">
    <property type="entry name" value="INTERMEMBRANE PHOSPHOLIPID TRANSPORT SYSTEM BINDING PROTEIN MLAC"/>
    <property type="match status" value="1"/>
</dbReference>
<dbReference type="Gene3D" id="3.10.450.710">
    <property type="entry name" value="Tgt2/MlaC"/>
    <property type="match status" value="1"/>
</dbReference>
<proteinExistence type="predicted"/>
<dbReference type="OrthoDB" id="9798905at2"/>
<accession>A0A1L3GEX5</accession>
<organism evidence="1 2">
    <name type="scientific">Syntrophotalea acetylenica</name>
    <name type="common">Pelobacter acetylenicus</name>
    <dbReference type="NCBI Taxonomy" id="29542"/>
    <lineage>
        <taxon>Bacteria</taxon>
        <taxon>Pseudomonadati</taxon>
        <taxon>Thermodesulfobacteriota</taxon>
        <taxon>Desulfuromonadia</taxon>
        <taxon>Desulfuromonadales</taxon>
        <taxon>Syntrophotaleaceae</taxon>
        <taxon>Syntrophotalea</taxon>
    </lineage>
</organism>
<name>A0A1L3GEX5_SYNAC</name>
<evidence type="ECO:0000313" key="1">
    <source>
        <dbReference type="EMBL" id="APG24470.1"/>
    </source>
</evidence>
<keyword evidence="2" id="KW-1185">Reference proteome</keyword>
<sequence>MKTRLGTLCALMLAMCVWVTPILAVPGPTEQLRATLDQIISVLRNKELSQEAILDRVEVLVRSKFDFEAMSQRTLGIHWRNASPRQRARFIELFSQLLEDTYRGRIRNYTYQDERVEYVGEQVRGTRGQVDTLVISSKEIPVSYRVRLKGGQWLVYDVIVEEVSLVSNYRSSYNEIIRQEGFDALLKRLENKVRELQAGNTAQKVPSPKQGA</sequence>
<reference evidence="1 2" key="1">
    <citation type="journal article" date="2017" name="Genome Announc.">
        <title>Complete Genome Sequences of Two Acetylene-Fermenting Pelobacter acetylenicus Strains.</title>
        <authorList>
            <person name="Sutton J.M."/>
            <person name="Baesman S.M."/>
            <person name="Fierst J.L."/>
            <person name="Poret-Peterson A.T."/>
            <person name="Oremland R.S."/>
            <person name="Dunlap D.S."/>
            <person name="Akob D.M."/>
        </authorList>
    </citation>
    <scope>NUCLEOTIDE SEQUENCE [LARGE SCALE GENOMIC DNA]</scope>
    <source>
        <strain evidence="1 2">DSM 3247</strain>
    </source>
</reference>
<dbReference type="Proteomes" id="UP000182264">
    <property type="component" value="Chromosome"/>
</dbReference>
<dbReference type="RefSeq" id="WP_072286310.1">
    <property type="nucleotide sequence ID" value="NZ_CP015455.1"/>
</dbReference>
<protein>
    <recommendedName>
        <fullName evidence="3">Toluene tolerance family protein</fullName>
    </recommendedName>
</protein>
<dbReference type="PANTHER" id="PTHR36573">
    <property type="entry name" value="INTERMEMBRANE PHOSPHOLIPID TRANSPORT SYSTEM BINDING PROTEIN MLAC"/>
    <property type="match status" value="1"/>
</dbReference>
<gene>
    <name evidence="1" type="ORF">A7E75_05040</name>
</gene>
<evidence type="ECO:0008006" key="3">
    <source>
        <dbReference type="Google" id="ProtNLM"/>
    </source>
</evidence>
<dbReference type="PIRSF" id="PIRSF004649">
    <property type="entry name" value="MlaC"/>
    <property type="match status" value="1"/>
</dbReference>
<dbReference type="InterPro" id="IPR008869">
    <property type="entry name" value="MlaC/ttg2D"/>
</dbReference>
<dbReference type="STRING" id="29542.A6070_13690"/>
<dbReference type="EMBL" id="CP015518">
    <property type="protein sequence ID" value="APG24470.1"/>
    <property type="molecule type" value="Genomic_DNA"/>
</dbReference>
<dbReference type="KEGG" id="pace:A6070_13690"/>
<dbReference type="AlphaFoldDB" id="A0A1L3GEX5"/>
<dbReference type="Pfam" id="PF05494">
    <property type="entry name" value="MlaC"/>
    <property type="match status" value="1"/>
</dbReference>